<proteinExistence type="inferred from homology"/>
<dbReference type="InterPro" id="IPR006143">
    <property type="entry name" value="RND_pump_MFP"/>
</dbReference>
<evidence type="ECO:0000256" key="3">
    <source>
        <dbReference type="ARBA" id="ARBA00023054"/>
    </source>
</evidence>
<dbReference type="Gene3D" id="2.40.30.170">
    <property type="match status" value="1"/>
</dbReference>
<dbReference type="PANTHER" id="PTHR32347">
    <property type="entry name" value="EFFLUX SYSTEM COMPONENT YKNX-RELATED"/>
    <property type="match status" value="1"/>
</dbReference>
<evidence type="ECO:0000313" key="4">
    <source>
        <dbReference type="EMBL" id="KKT57307.1"/>
    </source>
</evidence>
<evidence type="ECO:0000256" key="1">
    <source>
        <dbReference type="ARBA" id="ARBA00004196"/>
    </source>
</evidence>
<dbReference type="SUPFAM" id="SSF111369">
    <property type="entry name" value="HlyD-like secretion proteins"/>
    <property type="match status" value="1"/>
</dbReference>
<evidence type="ECO:0000256" key="2">
    <source>
        <dbReference type="ARBA" id="ARBA00009477"/>
    </source>
</evidence>
<dbReference type="AlphaFoldDB" id="A0A0G1KLZ1"/>
<name>A0A0G1KLZ1_9BACT</name>
<evidence type="ECO:0000313" key="5">
    <source>
        <dbReference type="Proteomes" id="UP000034521"/>
    </source>
</evidence>
<dbReference type="GO" id="GO:0022857">
    <property type="term" value="F:transmembrane transporter activity"/>
    <property type="evidence" value="ECO:0007669"/>
    <property type="project" value="InterPro"/>
</dbReference>
<accession>A0A0G1KLZ1</accession>
<reference evidence="4 5" key="1">
    <citation type="journal article" date="2015" name="Nature">
        <title>rRNA introns, odd ribosomes, and small enigmatic genomes across a large radiation of phyla.</title>
        <authorList>
            <person name="Brown C.T."/>
            <person name="Hug L.A."/>
            <person name="Thomas B.C."/>
            <person name="Sharon I."/>
            <person name="Castelle C.J."/>
            <person name="Singh A."/>
            <person name="Wilkins M.J."/>
            <person name="Williams K.H."/>
            <person name="Banfield J.F."/>
        </authorList>
    </citation>
    <scope>NUCLEOTIDE SEQUENCE [LARGE SCALE GENOMIC DNA]</scope>
</reference>
<dbReference type="NCBIfam" id="TIGR01730">
    <property type="entry name" value="RND_mfp"/>
    <property type="match status" value="1"/>
</dbReference>
<comment type="caution">
    <text evidence="4">The sequence shown here is derived from an EMBL/GenBank/DDBJ whole genome shotgun (WGS) entry which is preliminary data.</text>
</comment>
<dbReference type="Gene3D" id="6.20.50.140">
    <property type="match status" value="1"/>
</dbReference>
<dbReference type="InterPro" id="IPR050465">
    <property type="entry name" value="UPF0194_transport"/>
</dbReference>
<dbReference type="EMBL" id="LCIQ01000069">
    <property type="protein sequence ID" value="KKT57307.1"/>
    <property type="molecule type" value="Genomic_DNA"/>
</dbReference>
<sequence>MWFFLIGIAIGVIVWKFVIIPKQENSNGSSKAKKPLTHTVKRDTIKETLTISGELDAEEKITPRFQSSGLISWIGVKEGDFVKKYQLIATLDQKEQKKNLEKYLNTYLDTRWDFEQEKDEYRQPAQKYWGLTWDQRNEIDRALEQAQFDLNNAVLDVELKDILLKYTTLTSPINGIVTKVAAPVAGVYATATQAEFEVINPDSLYFSLLPDQTEVTKLTSSMSAQIIFDSYPDEKVIGTVQNIAFIPKSGETNTVYEVKIVYPLNDESHTKYRIGMTGDATFTILEKPDVLSIPLSFLKTEKDKKYVTKLTGTKKEKMYVETGIESDTAVEITGGLAEGDVIYD</sequence>
<gene>
    <name evidence="4" type="ORF">UW52_C0069G0009</name>
</gene>
<dbReference type="Proteomes" id="UP000034521">
    <property type="component" value="Unassembled WGS sequence"/>
</dbReference>
<dbReference type="PANTHER" id="PTHR32347:SF14">
    <property type="entry name" value="EFFLUX SYSTEM COMPONENT YKNX-RELATED"/>
    <property type="match status" value="1"/>
</dbReference>
<keyword evidence="3" id="KW-0175">Coiled coil</keyword>
<comment type="subcellular location">
    <subcellularLocation>
        <location evidence="1">Cell envelope</location>
    </subcellularLocation>
</comment>
<organism evidence="4 5">
    <name type="scientific">Candidatus Gottesmanbacteria bacterium GW2011_GWA1_44_24b</name>
    <dbReference type="NCBI Taxonomy" id="1618437"/>
    <lineage>
        <taxon>Bacteria</taxon>
        <taxon>Candidatus Gottesmaniibacteriota</taxon>
    </lineage>
</organism>
<protein>
    <submittedName>
        <fullName evidence="4">Macrolide-specific efflux protein</fullName>
    </submittedName>
</protein>
<dbReference type="GO" id="GO:0030313">
    <property type="term" value="C:cell envelope"/>
    <property type="evidence" value="ECO:0007669"/>
    <property type="project" value="UniProtKB-SubCell"/>
</dbReference>
<comment type="similarity">
    <text evidence="2">Belongs to the membrane fusion protein (MFP) (TC 8.A.1) family.</text>
</comment>
<dbReference type="GO" id="GO:0016020">
    <property type="term" value="C:membrane"/>
    <property type="evidence" value="ECO:0007669"/>
    <property type="project" value="InterPro"/>
</dbReference>
<dbReference type="Gene3D" id="2.40.50.100">
    <property type="match status" value="1"/>
</dbReference>